<proteinExistence type="predicted"/>
<name>A0ABU2C6T1_9BURK</name>
<comment type="caution">
    <text evidence="1">The sequence shown here is derived from an EMBL/GenBank/DDBJ whole genome shotgun (WGS) entry which is preliminary data.</text>
</comment>
<dbReference type="EMBL" id="JAVDXT010000001">
    <property type="protein sequence ID" value="MDR7377050.1"/>
    <property type="molecule type" value="Genomic_DNA"/>
</dbReference>
<evidence type="ECO:0000313" key="1">
    <source>
        <dbReference type="EMBL" id="MDR7377050.1"/>
    </source>
</evidence>
<accession>A0ABU2C6T1</accession>
<gene>
    <name evidence="1" type="ORF">J2X19_001708</name>
</gene>
<dbReference type="Proteomes" id="UP001180487">
    <property type="component" value="Unassembled WGS sequence"/>
</dbReference>
<organism evidence="1 2">
    <name type="scientific">Rhodoferax ferrireducens</name>
    <dbReference type="NCBI Taxonomy" id="192843"/>
    <lineage>
        <taxon>Bacteria</taxon>
        <taxon>Pseudomonadati</taxon>
        <taxon>Pseudomonadota</taxon>
        <taxon>Betaproteobacteria</taxon>
        <taxon>Burkholderiales</taxon>
        <taxon>Comamonadaceae</taxon>
        <taxon>Rhodoferax</taxon>
    </lineage>
</organism>
<evidence type="ECO:0000313" key="2">
    <source>
        <dbReference type="Proteomes" id="UP001180487"/>
    </source>
</evidence>
<dbReference type="RefSeq" id="WP_116607908.1">
    <property type="nucleotide sequence ID" value="NZ_JAVDXT010000001.1"/>
</dbReference>
<keyword evidence="2" id="KW-1185">Reference proteome</keyword>
<sequence length="67" mass="6945">MRAIFSVLGLLAVVLVVSLLAKKQLAPPAISVPSASAPVPAASVPQQYKQALDAALQQPRAMPDDKP</sequence>
<protein>
    <submittedName>
        <fullName evidence="1">Uncharacterized protein</fullName>
    </submittedName>
</protein>
<reference evidence="1 2" key="1">
    <citation type="submission" date="2023-07" db="EMBL/GenBank/DDBJ databases">
        <title>Sorghum-associated microbial communities from plants grown in Nebraska, USA.</title>
        <authorList>
            <person name="Schachtman D."/>
        </authorList>
    </citation>
    <scope>NUCLEOTIDE SEQUENCE [LARGE SCALE GENOMIC DNA]</scope>
    <source>
        <strain evidence="1 2">BE313</strain>
    </source>
</reference>